<keyword evidence="7" id="KW-0679">Respiratory chain</keyword>
<evidence type="ECO:0000256" key="9">
    <source>
        <dbReference type="ARBA" id="ARBA00022792"/>
    </source>
</evidence>
<dbReference type="Gene3D" id="3.50.50.60">
    <property type="entry name" value="FAD/NAD(P)-binding domain"/>
    <property type="match status" value="2"/>
</dbReference>
<evidence type="ECO:0000256" key="4">
    <source>
        <dbReference type="ARBA" id="ARBA00012806"/>
    </source>
</evidence>
<evidence type="ECO:0000256" key="16">
    <source>
        <dbReference type="ARBA" id="ARBA00023180"/>
    </source>
</evidence>
<dbReference type="GO" id="GO:0032981">
    <property type="term" value="P:mitochondrial respiratory chain complex I assembly"/>
    <property type="evidence" value="ECO:0007669"/>
    <property type="project" value="TreeGrafter"/>
</dbReference>
<keyword evidence="15" id="KW-0472">Membrane</keyword>
<evidence type="ECO:0000256" key="8">
    <source>
        <dbReference type="ARBA" id="ARBA00022692"/>
    </source>
</evidence>
<protein>
    <recommendedName>
        <fullName evidence="17">FAD-dependent oxidoreductase domain-containing protein 1</fullName>
        <ecNumber evidence="4">1.4.3.2</ecNumber>
    </recommendedName>
</protein>
<dbReference type="InterPro" id="IPR006076">
    <property type="entry name" value="FAD-dep_OxRdtase"/>
</dbReference>
<accession>A0A9Q0X974</accession>
<gene>
    <name evidence="20" type="ORF">JRQ81_010851</name>
</gene>
<name>A0A9Q0X974_9SAUR</name>
<evidence type="ECO:0000256" key="10">
    <source>
        <dbReference type="ARBA" id="ARBA00022827"/>
    </source>
</evidence>
<comment type="similarity">
    <text evidence="3">Belongs to the flavin monoamine oxidase family. FIG1 subfamily.</text>
</comment>
<dbReference type="PANTHER" id="PTHR13847:SF287">
    <property type="entry name" value="FAD-DEPENDENT OXIDOREDUCTASE DOMAIN-CONTAINING PROTEIN 1"/>
    <property type="match status" value="1"/>
</dbReference>
<dbReference type="Gene3D" id="3.30.9.10">
    <property type="entry name" value="D-Amino Acid Oxidase, subunit A, domain 2"/>
    <property type="match status" value="1"/>
</dbReference>
<evidence type="ECO:0000256" key="1">
    <source>
        <dbReference type="ARBA" id="ARBA00001974"/>
    </source>
</evidence>
<dbReference type="Proteomes" id="UP001142489">
    <property type="component" value="Unassembled WGS sequence"/>
</dbReference>
<dbReference type="AlphaFoldDB" id="A0A9Q0X974"/>
<evidence type="ECO:0000256" key="6">
    <source>
        <dbReference type="ARBA" id="ARBA00022630"/>
    </source>
</evidence>
<keyword evidence="13" id="KW-0560">Oxidoreductase</keyword>
<evidence type="ECO:0000256" key="15">
    <source>
        <dbReference type="ARBA" id="ARBA00023136"/>
    </source>
</evidence>
<dbReference type="GO" id="GO:0001716">
    <property type="term" value="F:L-amino-acid oxidase activity"/>
    <property type="evidence" value="ECO:0007669"/>
    <property type="project" value="UniProtKB-EC"/>
</dbReference>
<comment type="cofactor">
    <cofactor evidence="1">
        <name>FAD</name>
        <dbReference type="ChEBI" id="CHEBI:57692"/>
    </cofactor>
</comment>
<feature type="domain" description="FAD dependent oxidoreductase" evidence="19">
    <location>
        <begin position="89"/>
        <end position="394"/>
    </location>
</feature>
<evidence type="ECO:0000313" key="20">
    <source>
        <dbReference type="EMBL" id="KAJ7305054.1"/>
    </source>
</evidence>
<keyword evidence="16" id="KW-0325">Glycoprotein</keyword>
<evidence type="ECO:0000259" key="19">
    <source>
        <dbReference type="Pfam" id="PF01266"/>
    </source>
</evidence>
<evidence type="ECO:0000256" key="18">
    <source>
        <dbReference type="ARBA" id="ARBA00046185"/>
    </source>
</evidence>
<evidence type="ECO:0000256" key="3">
    <source>
        <dbReference type="ARBA" id="ARBA00005465"/>
    </source>
</evidence>
<sequence>MLRCRGWSPLAAAAAAAASSSSSPSSRERRADLLDLPPDEADVVIIGGGIMGWSIAYWLKKNDTEQDMTVLVVEKDPSDYLLVAGDPPIDIQFNPSGYLFLASEEGAAVLEHNVRIQREEGAKVSLLSPEQLKKKYPWMRTDDVALASCGMENEGWFDPWTLLLAFQKKAKSLGVIEYCGEVTSFGMTSREVTTFEGQRAHLSHIRKVHIKIPNSPNTFSVAPGMVVNAAGAWSGSVAEMASIETGEPGTKSVYKLPVEPRKRYVYVFHCPAGPGLACPVVIDTTGAYFRREGLGGNYIAGCSPTEEEEPDIQDLEVDHGFFQENVWPKLAQRVPNFESLKVKSSWAGYYDYNTFDQNGVIGQHPFVRNLYFATGFSGHGLQHSPTVGLAMSELILDGKYKTIDLNVLSFDRILNGKKALERNII</sequence>
<evidence type="ECO:0000256" key="5">
    <source>
        <dbReference type="ARBA" id="ARBA00022448"/>
    </source>
</evidence>
<keyword evidence="8" id="KW-0812">Transmembrane</keyword>
<reference evidence="20" key="1">
    <citation type="journal article" date="2023" name="DNA Res.">
        <title>Chromosome-level genome assembly of Phrynocephalus forsythii using third-generation DNA sequencing and Hi-C analysis.</title>
        <authorList>
            <person name="Qi Y."/>
            <person name="Zhao W."/>
            <person name="Zhao Y."/>
            <person name="Niu C."/>
            <person name="Cao S."/>
            <person name="Zhang Y."/>
        </authorList>
    </citation>
    <scope>NUCLEOTIDE SEQUENCE</scope>
    <source>
        <tissue evidence="20">Muscle</tissue>
    </source>
</reference>
<evidence type="ECO:0000313" key="21">
    <source>
        <dbReference type="Proteomes" id="UP001142489"/>
    </source>
</evidence>
<dbReference type="InterPro" id="IPR036188">
    <property type="entry name" value="FAD/NAD-bd_sf"/>
</dbReference>
<keyword evidence="14" id="KW-0496">Mitochondrion</keyword>
<comment type="function">
    <text evidence="18">Required for the assembly of the mitochondrial membrane respiratory chain NADH dehydrogenase (Complex I). Involved in mid-late stages of complex I assembly.</text>
</comment>
<keyword evidence="12" id="KW-1133">Transmembrane helix</keyword>
<keyword evidence="11" id="KW-0249">Electron transport</keyword>
<dbReference type="FunFam" id="3.30.9.10:FF:000155">
    <property type="entry name" value="FAD-dependent oxidoreductase domain-containing 1"/>
    <property type="match status" value="1"/>
</dbReference>
<evidence type="ECO:0000256" key="12">
    <source>
        <dbReference type="ARBA" id="ARBA00022989"/>
    </source>
</evidence>
<evidence type="ECO:0000256" key="17">
    <source>
        <dbReference type="ARBA" id="ARBA00039785"/>
    </source>
</evidence>
<dbReference type="OrthoDB" id="424974at2759"/>
<comment type="subcellular location">
    <subcellularLocation>
        <location evidence="2">Mitochondrion inner membrane</location>
        <topology evidence="2">Single-pass membrane protein</topology>
    </subcellularLocation>
</comment>
<evidence type="ECO:0000256" key="14">
    <source>
        <dbReference type="ARBA" id="ARBA00023128"/>
    </source>
</evidence>
<evidence type="ECO:0000256" key="13">
    <source>
        <dbReference type="ARBA" id="ARBA00023002"/>
    </source>
</evidence>
<evidence type="ECO:0000256" key="11">
    <source>
        <dbReference type="ARBA" id="ARBA00022982"/>
    </source>
</evidence>
<organism evidence="20 21">
    <name type="scientific">Phrynocephalus forsythii</name>
    <dbReference type="NCBI Taxonomy" id="171643"/>
    <lineage>
        <taxon>Eukaryota</taxon>
        <taxon>Metazoa</taxon>
        <taxon>Chordata</taxon>
        <taxon>Craniata</taxon>
        <taxon>Vertebrata</taxon>
        <taxon>Euteleostomi</taxon>
        <taxon>Lepidosauria</taxon>
        <taxon>Squamata</taxon>
        <taxon>Bifurcata</taxon>
        <taxon>Unidentata</taxon>
        <taxon>Episquamata</taxon>
        <taxon>Toxicofera</taxon>
        <taxon>Iguania</taxon>
        <taxon>Acrodonta</taxon>
        <taxon>Agamidae</taxon>
        <taxon>Agaminae</taxon>
        <taxon>Phrynocephalus</taxon>
    </lineage>
</organism>
<comment type="caution">
    <text evidence="20">The sequence shown here is derived from an EMBL/GenBank/DDBJ whole genome shotgun (WGS) entry which is preliminary data.</text>
</comment>
<evidence type="ECO:0000256" key="7">
    <source>
        <dbReference type="ARBA" id="ARBA00022660"/>
    </source>
</evidence>
<dbReference type="EC" id="1.4.3.2" evidence="4"/>
<keyword evidence="6" id="KW-0285">Flavoprotein</keyword>
<dbReference type="SUPFAM" id="SSF51905">
    <property type="entry name" value="FAD/NAD(P)-binding domain"/>
    <property type="match status" value="1"/>
</dbReference>
<dbReference type="Pfam" id="PF01266">
    <property type="entry name" value="DAO"/>
    <property type="match status" value="1"/>
</dbReference>
<evidence type="ECO:0000256" key="2">
    <source>
        <dbReference type="ARBA" id="ARBA00004434"/>
    </source>
</evidence>
<dbReference type="GO" id="GO:0005743">
    <property type="term" value="C:mitochondrial inner membrane"/>
    <property type="evidence" value="ECO:0007669"/>
    <property type="project" value="UniProtKB-SubCell"/>
</dbReference>
<dbReference type="PANTHER" id="PTHR13847">
    <property type="entry name" value="SARCOSINE DEHYDROGENASE-RELATED"/>
    <property type="match status" value="1"/>
</dbReference>
<proteinExistence type="inferred from homology"/>
<keyword evidence="9" id="KW-0999">Mitochondrion inner membrane</keyword>
<keyword evidence="21" id="KW-1185">Reference proteome</keyword>
<keyword evidence="5" id="KW-0813">Transport</keyword>
<keyword evidence="10" id="KW-0274">FAD</keyword>
<dbReference type="EMBL" id="JAPFRF010000022">
    <property type="protein sequence ID" value="KAJ7305054.1"/>
    <property type="molecule type" value="Genomic_DNA"/>
</dbReference>